<dbReference type="EMBL" id="JAAAXW010000039">
    <property type="protein sequence ID" value="KAF9547677.1"/>
    <property type="molecule type" value="Genomic_DNA"/>
</dbReference>
<dbReference type="InterPro" id="IPR036188">
    <property type="entry name" value="FAD/NAD-bd_sf"/>
</dbReference>
<keyword evidence="2" id="KW-0472">Membrane</keyword>
<feature type="compositionally biased region" description="Low complexity" evidence="1">
    <location>
        <begin position="1"/>
        <end position="14"/>
    </location>
</feature>
<proteinExistence type="predicted"/>
<feature type="compositionally biased region" description="Acidic residues" evidence="1">
    <location>
        <begin position="752"/>
        <end position="763"/>
    </location>
</feature>
<dbReference type="Proteomes" id="UP000723463">
    <property type="component" value="Unassembled WGS sequence"/>
</dbReference>
<feature type="compositionally biased region" description="Polar residues" evidence="1">
    <location>
        <begin position="459"/>
        <end position="469"/>
    </location>
</feature>
<feature type="compositionally biased region" description="Low complexity" evidence="1">
    <location>
        <begin position="26"/>
        <end position="41"/>
    </location>
</feature>
<dbReference type="PANTHER" id="PTHR42923">
    <property type="entry name" value="PROTOPORPHYRINOGEN OXIDASE"/>
    <property type="match status" value="1"/>
</dbReference>
<feature type="transmembrane region" description="Helical" evidence="2">
    <location>
        <begin position="894"/>
        <end position="914"/>
    </location>
</feature>
<feature type="region of interest" description="Disordered" evidence="1">
    <location>
        <begin position="1"/>
        <end position="58"/>
    </location>
</feature>
<gene>
    <name evidence="3" type="ORF">EC957_008034</name>
</gene>
<dbReference type="SUPFAM" id="SSF51905">
    <property type="entry name" value="FAD/NAD(P)-binding domain"/>
    <property type="match status" value="1"/>
</dbReference>
<feature type="compositionally biased region" description="Low complexity" evidence="1">
    <location>
        <begin position="728"/>
        <end position="737"/>
    </location>
</feature>
<dbReference type="Pfam" id="PF13450">
    <property type="entry name" value="NAD_binding_8"/>
    <property type="match status" value="1"/>
</dbReference>
<organism evidence="3 4">
    <name type="scientific">Mortierella hygrophila</name>
    <dbReference type="NCBI Taxonomy" id="979708"/>
    <lineage>
        <taxon>Eukaryota</taxon>
        <taxon>Fungi</taxon>
        <taxon>Fungi incertae sedis</taxon>
        <taxon>Mucoromycota</taxon>
        <taxon>Mortierellomycotina</taxon>
        <taxon>Mortierellomycetes</taxon>
        <taxon>Mortierellales</taxon>
        <taxon>Mortierellaceae</taxon>
        <taxon>Mortierella</taxon>
    </lineage>
</organism>
<dbReference type="GO" id="GO:0016491">
    <property type="term" value="F:oxidoreductase activity"/>
    <property type="evidence" value="ECO:0007669"/>
    <property type="project" value="TreeGrafter"/>
</dbReference>
<evidence type="ECO:0000256" key="2">
    <source>
        <dbReference type="SAM" id="Phobius"/>
    </source>
</evidence>
<feature type="compositionally biased region" description="Basic and acidic residues" evidence="1">
    <location>
        <begin position="825"/>
        <end position="835"/>
    </location>
</feature>
<comment type="caution">
    <text evidence="3">The sequence shown here is derived from an EMBL/GenBank/DDBJ whole genome shotgun (WGS) entry which is preliminary data.</text>
</comment>
<protein>
    <recommendedName>
        <fullName evidence="5">Amine oxidase domain-containing protein</fullName>
    </recommendedName>
</protein>
<feature type="region of interest" description="Disordered" evidence="1">
    <location>
        <begin position="825"/>
        <end position="851"/>
    </location>
</feature>
<name>A0A9P6K5U5_9FUNG</name>
<keyword evidence="4" id="KW-1185">Reference proteome</keyword>
<dbReference type="AlphaFoldDB" id="A0A9P6K5U5"/>
<evidence type="ECO:0000313" key="4">
    <source>
        <dbReference type="Proteomes" id="UP000723463"/>
    </source>
</evidence>
<feature type="region of interest" description="Disordered" evidence="1">
    <location>
        <begin position="374"/>
        <end position="413"/>
    </location>
</feature>
<feature type="compositionally biased region" description="Polar residues" evidence="1">
    <location>
        <begin position="44"/>
        <end position="56"/>
    </location>
</feature>
<keyword evidence="2" id="KW-1133">Transmembrane helix</keyword>
<accession>A0A9P6K5U5</accession>
<evidence type="ECO:0008006" key="5">
    <source>
        <dbReference type="Google" id="ProtNLM"/>
    </source>
</evidence>
<reference evidence="3" key="1">
    <citation type="journal article" date="2020" name="Fungal Divers.">
        <title>Resolving the Mortierellaceae phylogeny through synthesis of multi-gene phylogenetics and phylogenomics.</title>
        <authorList>
            <person name="Vandepol N."/>
            <person name="Liber J."/>
            <person name="Desiro A."/>
            <person name="Na H."/>
            <person name="Kennedy M."/>
            <person name="Barry K."/>
            <person name="Grigoriev I.V."/>
            <person name="Miller A.N."/>
            <person name="O'Donnell K."/>
            <person name="Stajich J.E."/>
            <person name="Bonito G."/>
        </authorList>
    </citation>
    <scope>NUCLEOTIDE SEQUENCE</scope>
    <source>
        <strain evidence="3">NRRL 2591</strain>
    </source>
</reference>
<feature type="compositionally biased region" description="Basic and acidic residues" evidence="1">
    <location>
        <begin position="386"/>
        <end position="406"/>
    </location>
</feature>
<feature type="region of interest" description="Disordered" evidence="1">
    <location>
        <begin position="448"/>
        <end position="469"/>
    </location>
</feature>
<dbReference type="InterPro" id="IPR050464">
    <property type="entry name" value="Zeta_carotene_desat/Oxidored"/>
</dbReference>
<keyword evidence="2" id="KW-0812">Transmembrane</keyword>
<evidence type="ECO:0000313" key="3">
    <source>
        <dbReference type="EMBL" id="KAF9547677.1"/>
    </source>
</evidence>
<dbReference type="PANTHER" id="PTHR42923:SF17">
    <property type="entry name" value="AMINE OXIDASE DOMAIN-CONTAINING PROTEIN"/>
    <property type="match status" value="1"/>
</dbReference>
<evidence type="ECO:0000256" key="1">
    <source>
        <dbReference type="SAM" id="MobiDB-lite"/>
    </source>
</evidence>
<sequence length="927" mass="103723">MPSQQPQPQLHQQPGVNEHLLASQKSPFHSRSNSTSSFFASHPIHTTNTQTPSTDPLPQKRLRVAVIGSGLAGLTVGHLLSSLHTDQGHGDLGVDVHLFEKAHSLGMDSASLVVNCPCQACAIAQGRSHGSGRPDQDQDHIHIQPNDTHLQQGRRMDVPMRSFFPEYYPNLVRLYRSIGVKLRDAENTLSCFNVDNDNHAATTTPKVQDPYLSSRSYKASLTSTVTLPDVPPFSILNPFPFSRRVLGYCRIARDYLRVLFVSKEFLSKGQMMDIGKHPIEWGNGRVVSLREFLEGGGYSFEFAEFFVPLFACICTCSFERMMEYPACVVLEYVARCMPFGRMQVVDSSVNDVAEALSENIRRVHYGTKIEHVLDSRGRKQRRRKARKEESGDDGHDDATGNKEGAETRGSGPVILVDSDGQEWAFDHVIFATQANQAAATLAGVQRRKRYNDDDDEDSGTGSNESDQLLDSRLSTAATNSVNNQDAPSVDSIPPTHPFYESIRTLSKFPYERTQVIVHTDTTSFLPKDPQDWRLLNIAKSSSADVLASPLNRISKELEREMALRSKKAKSPRASLFSLRVSSPLSKSNSRFRLPLSMSRRGSSQLGTTASHSLRAHFEDLEASLKDKAGFRDPATMRKYNSAMATHLLRWDKNVAGEAGTPVLQTTNPLFPPRLGTVIASAWFERPVVDPQSMKALDELHLRMDRQTIRRRRHNRQQNLHHGHHHRTSSTASPTTRRFLQDKGDEGQGGAVNDDDEKVEEEEDVQVSDRVWFVGSYASPGIPLSEGCVVSAVQVMDRIIASEPSLCLAPSITASADSFLKFDTERRHARQQREESEQQQQKKPNEGRRSTVSSAYFADSWKEALWMDETDRNRGQVEGTGESKVWRSTNVFVEVAWMMLLYLVALVQWWMVVVVESLGGSGRRWAHA</sequence>
<feature type="compositionally biased region" description="Basic residues" evidence="1">
    <location>
        <begin position="713"/>
        <end position="727"/>
    </location>
</feature>
<feature type="region of interest" description="Disordered" evidence="1">
    <location>
        <begin position="713"/>
        <end position="763"/>
    </location>
</feature>